<proteinExistence type="predicted"/>
<sequence length="281" mass="31781">MNDRQSCSQPTRILLDNGIVTHRSRMHWTRVPVPHPQSGFYPHKLLVAERLPPYPNPGFEAELEAIFTVGRLIRERKVEAFSSIELKSESFRDRLGGKPIDALAGCTIGMVPNPIERGKFVRAELGEFIRKGGKKDRLSGHSRTSQISFFRWLCQLGPEAAGRIVADRQTRGLSPFECESFAGLDWFRAMARRLRSDENLPDAFYVWTAKRSSLDVFLTLDLRLVNAAAAIEREKSGFRLGVRVRSPIQLLADEGIDEPDPYPCEPGRQYTMAEIARLAPF</sequence>
<organism evidence="1 2">
    <name type="scientific">Haloferula helveola</name>
    <dbReference type="NCBI Taxonomy" id="490095"/>
    <lineage>
        <taxon>Bacteria</taxon>
        <taxon>Pseudomonadati</taxon>
        <taxon>Verrucomicrobiota</taxon>
        <taxon>Verrucomicrobiia</taxon>
        <taxon>Verrucomicrobiales</taxon>
        <taxon>Verrucomicrobiaceae</taxon>
        <taxon>Haloferula</taxon>
    </lineage>
</organism>
<dbReference type="Proteomes" id="UP001374893">
    <property type="component" value="Chromosome"/>
</dbReference>
<evidence type="ECO:0000313" key="2">
    <source>
        <dbReference type="Proteomes" id="UP001374893"/>
    </source>
</evidence>
<evidence type="ECO:0000313" key="1">
    <source>
        <dbReference type="EMBL" id="BCX48606.1"/>
    </source>
</evidence>
<name>A0ABM7RAX3_9BACT</name>
<keyword evidence="2" id="KW-1185">Reference proteome</keyword>
<gene>
    <name evidence="1" type="ORF">HAHE_25140</name>
</gene>
<dbReference type="RefSeq" id="WP_338684914.1">
    <property type="nucleotide sequence ID" value="NZ_AP024702.1"/>
</dbReference>
<accession>A0ABM7RAX3</accession>
<protein>
    <submittedName>
        <fullName evidence="1">Uncharacterized protein</fullName>
    </submittedName>
</protein>
<dbReference type="EMBL" id="AP024702">
    <property type="protein sequence ID" value="BCX48606.1"/>
    <property type="molecule type" value="Genomic_DNA"/>
</dbReference>
<reference evidence="1 2" key="1">
    <citation type="submission" date="2021-06" db="EMBL/GenBank/DDBJ databases">
        <title>Complete genome of Haloferula helveola possessing various polysaccharide degrading enzymes.</title>
        <authorList>
            <person name="Takami H."/>
            <person name="Huang C."/>
            <person name="Hamasaki K."/>
        </authorList>
    </citation>
    <scope>NUCLEOTIDE SEQUENCE [LARGE SCALE GENOMIC DNA]</scope>
    <source>
        <strain evidence="1 2">CN-1</strain>
    </source>
</reference>